<gene>
    <name evidence="2" type="ORF">CF651_01265</name>
</gene>
<reference evidence="2 3" key="1">
    <citation type="submission" date="2017-07" db="EMBL/GenBank/DDBJ databases">
        <title>Genome sequencing and assembly of Paenibacillus rigui.</title>
        <authorList>
            <person name="Mayilraj S."/>
        </authorList>
    </citation>
    <scope>NUCLEOTIDE SEQUENCE [LARGE SCALE GENOMIC DNA]</scope>
    <source>
        <strain evidence="2 3">JCM 16352</strain>
    </source>
</reference>
<keyword evidence="1" id="KW-0812">Transmembrane</keyword>
<dbReference type="PANTHER" id="PTHR35531">
    <property type="entry name" value="INNER MEMBRANE PROTEIN YBCI-RELATED"/>
    <property type="match status" value="1"/>
</dbReference>
<feature type="transmembrane region" description="Helical" evidence="1">
    <location>
        <begin position="218"/>
        <end position="248"/>
    </location>
</feature>
<dbReference type="RefSeq" id="WP_094013026.1">
    <property type="nucleotide sequence ID" value="NZ_NMQW01000002.1"/>
</dbReference>
<evidence type="ECO:0008006" key="4">
    <source>
        <dbReference type="Google" id="ProtNLM"/>
    </source>
</evidence>
<dbReference type="Proteomes" id="UP000215509">
    <property type="component" value="Unassembled WGS sequence"/>
</dbReference>
<keyword evidence="1" id="KW-1133">Transmembrane helix</keyword>
<evidence type="ECO:0000256" key="1">
    <source>
        <dbReference type="SAM" id="Phobius"/>
    </source>
</evidence>
<dbReference type="InterPro" id="IPR007404">
    <property type="entry name" value="YdjM-like"/>
</dbReference>
<evidence type="ECO:0000313" key="3">
    <source>
        <dbReference type="Proteomes" id="UP000215509"/>
    </source>
</evidence>
<proteinExistence type="predicted"/>
<protein>
    <recommendedName>
        <fullName evidence="4">Metal-dependent hydrolase</fullName>
    </recommendedName>
</protein>
<keyword evidence="1" id="KW-0472">Membrane</keyword>
<feature type="transmembrane region" description="Helical" evidence="1">
    <location>
        <begin position="60"/>
        <end position="83"/>
    </location>
</feature>
<organism evidence="2 3">
    <name type="scientific">Paenibacillus rigui</name>
    <dbReference type="NCBI Taxonomy" id="554312"/>
    <lineage>
        <taxon>Bacteria</taxon>
        <taxon>Bacillati</taxon>
        <taxon>Bacillota</taxon>
        <taxon>Bacilli</taxon>
        <taxon>Bacillales</taxon>
        <taxon>Paenibacillaceae</taxon>
        <taxon>Paenibacillus</taxon>
    </lineage>
</organism>
<dbReference type="PANTHER" id="PTHR35531:SF1">
    <property type="entry name" value="INNER MEMBRANE PROTEIN YBCI-RELATED"/>
    <property type="match status" value="1"/>
</dbReference>
<feature type="transmembrane region" description="Helical" evidence="1">
    <location>
        <begin position="128"/>
        <end position="145"/>
    </location>
</feature>
<evidence type="ECO:0000313" key="2">
    <source>
        <dbReference type="EMBL" id="OXM87776.1"/>
    </source>
</evidence>
<feature type="transmembrane region" description="Helical" evidence="1">
    <location>
        <begin position="104"/>
        <end position="122"/>
    </location>
</feature>
<dbReference type="AlphaFoldDB" id="A0A229UW59"/>
<dbReference type="OrthoDB" id="2706144at2"/>
<comment type="caution">
    <text evidence="2">The sequence shown here is derived from an EMBL/GenBank/DDBJ whole genome shotgun (WGS) entry which is preliminary data.</text>
</comment>
<keyword evidence="3" id="KW-1185">Reference proteome</keyword>
<sequence>MTGRTHLIVSTGITLSVLSLWGQPVTLPAAAAAVIGSLLPDIDEPNSLLLQKTLPKKLIHIVKILLALLGLGLIVYARLTAFYPPYSYMAGGLMIAACLVNHRLFRQLLMILLGGVLLYAAVTFEAGPWWATIGALLMVCAVLPHRGLTHTIYGAAIWGGLLYFASLMLSVPLWLAGGLSYTLHLLCDVLTKQGIQPFPPFSWKWKIPLMSTGKFSGFLVESICITITFVLMWNAFVKPMGVSAFVILQQLKDRMTGM</sequence>
<name>A0A229UW59_9BACL</name>
<accession>A0A229UW59</accession>
<feature type="transmembrane region" description="Helical" evidence="1">
    <location>
        <begin position="152"/>
        <end position="175"/>
    </location>
</feature>
<dbReference type="EMBL" id="NMQW01000002">
    <property type="protein sequence ID" value="OXM87776.1"/>
    <property type="molecule type" value="Genomic_DNA"/>
</dbReference>
<dbReference type="Pfam" id="PF04307">
    <property type="entry name" value="YdjM"/>
    <property type="match status" value="1"/>
</dbReference>